<evidence type="ECO:0000313" key="2">
    <source>
        <dbReference type="EMBL" id="AEE52116.1"/>
    </source>
</evidence>
<feature type="domain" description="DinB-like" evidence="1">
    <location>
        <begin position="28"/>
        <end position="143"/>
    </location>
</feature>
<accession>F4L740</accession>
<evidence type="ECO:0000259" key="1">
    <source>
        <dbReference type="Pfam" id="PF12867"/>
    </source>
</evidence>
<dbReference type="InterPro" id="IPR024775">
    <property type="entry name" value="DinB-like"/>
</dbReference>
<gene>
    <name evidence="2" type="ordered locus">Halhy_4272</name>
</gene>
<dbReference type="KEGG" id="hhy:Halhy_4272"/>
<reference key="2">
    <citation type="submission" date="2011-04" db="EMBL/GenBank/DDBJ databases">
        <title>Complete sequence of chromosome of Haliscomenobacter hydrossis DSM 1100.</title>
        <authorList>
            <consortium name="US DOE Joint Genome Institute (JGI-PGF)"/>
            <person name="Lucas S."/>
            <person name="Han J."/>
            <person name="Lapidus A."/>
            <person name="Bruce D."/>
            <person name="Goodwin L."/>
            <person name="Pitluck S."/>
            <person name="Peters L."/>
            <person name="Kyrpides N."/>
            <person name="Mavromatis K."/>
            <person name="Ivanova N."/>
            <person name="Ovchinnikova G."/>
            <person name="Pagani I."/>
            <person name="Daligault H."/>
            <person name="Detter J.C."/>
            <person name="Han C."/>
            <person name="Land M."/>
            <person name="Hauser L."/>
            <person name="Markowitz V."/>
            <person name="Cheng J.-F."/>
            <person name="Hugenholtz P."/>
            <person name="Woyke T."/>
            <person name="Wu D."/>
            <person name="Verbarg S."/>
            <person name="Frueling A."/>
            <person name="Brambilla E."/>
            <person name="Klenk H.-P."/>
            <person name="Eisen J.A."/>
        </authorList>
    </citation>
    <scope>NUCLEOTIDE SEQUENCE</scope>
    <source>
        <strain>DSM 1100</strain>
    </source>
</reference>
<dbReference type="HOGENOM" id="CLU_107587_1_1_10"/>
<dbReference type="AlphaFoldDB" id="F4L740"/>
<protein>
    <recommendedName>
        <fullName evidence="1">DinB-like domain-containing protein</fullName>
    </recommendedName>
</protein>
<dbReference type="Proteomes" id="UP000008461">
    <property type="component" value="Chromosome"/>
</dbReference>
<dbReference type="Pfam" id="PF12867">
    <property type="entry name" value="DinB_2"/>
    <property type="match status" value="1"/>
</dbReference>
<dbReference type="EMBL" id="CP002691">
    <property type="protein sequence ID" value="AEE52116.1"/>
    <property type="molecule type" value="Genomic_DNA"/>
</dbReference>
<proteinExistence type="predicted"/>
<dbReference type="Gene3D" id="1.20.120.450">
    <property type="entry name" value="dinb family like domain"/>
    <property type="match status" value="1"/>
</dbReference>
<dbReference type="OrthoDB" id="9814103at2"/>
<reference evidence="2 3" key="1">
    <citation type="journal article" date="2011" name="Stand. Genomic Sci.">
        <title>Complete genome sequence of Haliscomenobacter hydrossis type strain (O).</title>
        <authorList>
            <consortium name="US DOE Joint Genome Institute (JGI-PGF)"/>
            <person name="Daligault H."/>
            <person name="Lapidus A."/>
            <person name="Zeytun A."/>
            <person name="Nolan M."/>
            <person name="Lucas S."/>
            <person name="Del Rio T.G."/>
            <person name="Tice H."/>
            <person name="Cheng J.F."/>
            <person name="Tapia R."/>
            <person name="Han C."/>
            <person name="Goodwin L."/>
            <person name="Pitluck S."/>
            <person name="Liolios K."/>
            <person name="Pagani I."/>
            <person name="Ivanova N."/>
            <person name="Huntemann M."/>
            <person name="Mavromatis K."/>
            <person name="Mikhailova N."/>
            <person name="Pati A."/>
            <person name="Chen A."/>
            <person name="Palaniappan K."/>
            <person name="Land M."/>
            <person name="Hauser L."/>
            <person name="Brambilla E.M."/>
            <person name="Rohde M."/>
            <person name="Verbarg S."/>
            <person name="Goker M."/>
            <person name="Bristow J."/>
            <person name="Eisen J.A."/>
            <person name="Markowitz V."/>
            <person name="Hugenholtz P."/>
            <person name="Kyrpides N.C."/>
            <person name="Klenk H.P."/>
            <person name="Woyke T."/>
        </authorList>
    </citation>
    <scope>NUCLEOTIDE SEQUENCE [LARGE SCALE GENOMIC DNA]</scope>
    <source>
        <strain evidence="3">ATCC 27775 / DSM 1100 / LMG 10767 / O</strain>
    </source>
</reference>
<dbReference type="InterPro" id="IPR034660">
    <property type="entry name" value="DinB/YfiT-like"/>
</dbReference>
<sequence>MHRQGIIELLRRTFDGAAWHGPSVMDTLRKVTIDQLGQRIVDSHSLIEIVEHMTAWRRFAVEKLRGNTTYDVDAAANFPKVDPNEESWLITLQQFEDSQLQLLEQLEQTDDSRLEQVVEGRNYSYYVMLHGLIHHDVYHLGQIVLLRK</sequence>
<dbReference type="eggNOG" id="COG2318">
    <property type="taxonomic scope" value="Bacteria"/>
</dbReference>
<dbReference type="SUPFAM" id="SSF109854">
    <property type="entry name" value="DinB/YfiT-like putative metalloenzymes"/>
    <property type="match status" value="1"/>
</dbReference>
<dbReference type="RefSeq" id="WP_013766654.1">
    <property type="nucleotide sequence ID" value="NC_015510.1"/>
</dbReference>
<evidence type="ECO:0000313" key="3">
    <source>
        <dbReference type="Proteomes" id="UP000008461"/>
    </source>
</evidence>
<dbReference type="STRING" id="760192.Halhy_4272"/>
<keyword evidence="3" id="KW-1185">Reference proteome</keyword>
<name>F4L740_HALH1</name>
<organism evidence="2 3">
    <name type="scientific">Haliscomenobacter hydrossis (strain ATCC 27775 / DSM 1100 / LMG 10767 / O)</name>
    <dbReference type="NCBI Taxonomy" id="760192"/>
    <lineage>
        <taxon>Bacteria</taxon>
        <taxon>Pseudomonadati</taxon>
        <taxon>Bacteroidota</taxon>
        <taxon>Saprospiria</taxon>
        <taxon>Saprospirales</taxon>
        <taxon>Haliscomenobacteraceae</taxon>
        <taxon>Haliscomenobacter</taxon>
    </lineage>
</organism>